<dbReference type="Proteomes" id="UP000233387">
    <property type="component" value="Unassembled WGS sequence"/>
</dbReference>
<dbReference type="EMBL" id="NKXO01000001">
    <property type="protein sequence ID" value="PKQ70939.1"/>
    <property type="molecule type" value="Genomic_DNA"/>
</dbReference>
<sequence length="357" mass="41877">MRKIFLLLSCLILFACQEKKENNNQDILQTSCLPDVDISKIQLQTTFERIDKAILEAQNETEIQQILEKNPLYNKLYLVREGWEKRENPQKNKEKDFMVEILASMAKEPHLDSLRMDYEKIIPLEKLQNQILDLFKRIKAHYPNFKEPEKVYFSVSGIGSFPLNTVTDIYYSPNGEILVIGLDWFLGPTYKYPLPTHIPTYIARRYVWQNIPTFVAELIGNRYNAFNPNDKTVLNEMLAYAKTYYFAQSVIPCLADSLVLGYTTEQMQYIAQNKEQIWKHYLDKQVFFNTTREFRRDYVEDSPFTLPISQECPGGIARWSALRMLKKYAEKNKLSLPQVMQLQDAKEILQNSGYKGE</sequence>
<dbReference type="PROSITE" id="PS51257">
    <property type="entry name" value="PROKAR_LIPOPROTEIN"/>
    <property type="match status" value="1"/>
</dbReference>
<gene>
    <name evidence="1" type="ORF">Rain11_0080</name>
</gene>
<dbReference type="Pfam" id="PF25594">
    <property type="entry name" value="GldB_lipo"/>
    <property type="match status" value="1"/>
</dbReference>
<proteinExistence type="predicted"/>
<keyword evidence="2" id="KW-1185">Reference proteome</keyword>
<protein>
    <recommendedName>
        <fullName evidence="3">Gliding motility-associated lipoprotein GldB</fullName>
    </recommendedName>
</protein>
<evidence type="ECO:0000313" key="1">
    <source>
        <dbReference type="EMBL" id="PKQ70939.1"/>
    </source>
</evidence>
<evidence type="ECO:0008006" key="3">
    <source>
        <dbReference type="Google" id="ProtNLM"/>
    </source>
</evidence>
<dbReference type="RefSeq" id="WP_101357337.1">
    <property type="nucleotide sequence ID" value="NZ_NKXO01000001.1"/>
</dbReference>
<name>A0A2N3IKS4_9BACT</name>
<organism evidence="1 2">
    <name type="scientific">Raineya orbicola</name>
    <dbReference type="NCBI Taxonomy" id="2016530"/>
    <lineage>
        <taxon>Bacteria</taxon>
        <taxon>Pseudomonadati</taxon>
        <taxon>Bacteroidota</taxon>
        <taxon>Cytophagia</taxon>
        <taxon>Cytophagales</taxon>
        <taxon>Raineyaceae</taxon>
        <taxon>Raineya</taxon>
    </lineage>
</organism>
<accession>A0A2N3IKS4</accession>
<dbReference type="OrthoDB" id="976022at2"/>
<dbReference type="InterPro" id="IPR019853">
    <property type="entry name" value="GldB-like"/>
</dbReference>
<evidence type="ECO:0000313" key="2">
    <source>
        <dbReference type="Proteomes" id="UP000233387"/>
    </source>
</evidence>
<comment type="caution">
    <text evidence="1">The sequence shown here is derived from an EMBL/GenBank/DDBJ whole genome shotgun (WGS) entry which is preliminary data.</text>
</comment>
<dbReference type="AlphaFoldDB" id="A0A2N3IKS4"/>
<reference evidence="1 2" key="1">
    <citation type="submission" date="2017-06" db="EMBL/GenBank/DDBJ databases">
        <title>Raineya orbicola gen. nov., sp. nov. a slightly thermophilic bacterium of the phylum Bacteroidetes and the description of Raineyaceae fam. nov.</title>
        <authorList>
            <person name="Albuquerque L."/>
            <person name="Polonia A.R.M."/>
            <person name="Barroso C."/>
            <person name="Froufe H.J.C."/>
            <person name="Lage O."/>
            <person name="Lobo-Da-Cunha A."/>
            <person name="Egas C."/>
            <person name="Da Costa M.S."/>
        </authorList>
    </citation>
    <scope>NUCLEOTIDE SEQUENCE [LARGE SCALE GENOMIC DNA]</scope>
    <source>
        <strain evidence="1 2">SPSPC-11</strain>
    </source>
</reference>